<dbReference type="GO" id="GO:0008270">
    <property type="term" value="F:zinc ion binding"/>
    <property type="evidence" value="ECO:0007669"/>
    <property type="project" value="UniProtKB-KW"/>
</dbReference>
<dbReference type="NCBIfam" id="TIGR04183">
    <property type="entry name" value="Por_Secre_tail"/>
    <property type="match status" value="1"/>
</dbReference>
<evidence type="ECO:0000256" key="1">
    <source>
        <dbReference type="ARBA" id="ARBA00022737"/>
    </source>
</evidence>
<keyword evidence="1" id="KW-0677">Repeat</keyword>
<feature type="repeat" description="NHL" evidence="2">
    <location>
        <begin position="405"/>
        <end position="448"/>
    </location>
</feature>
<dbReference type="InterPro" id="IPR055353">
    <property type="entry name" value="DUF7619"/>
</dbReference>
<dbReference type="Pfam" id="PF20067">
    <property type="entry name" value="SSL_N"/>
    <property type="match status" value="1"/>
</dbReference>
<dbReference type="PANTHER" id="PTHR24104:SF25">
    <property type="entry name" value="PROTEIN LIN-41"/>
    <property type="match status" value="1"/>
</dbReference>
<dbReference type="Gene3D" id="2.120.10.30">
    <property type="entry name" value="TolB, C-terminal domain"/>
    <property type="match status" value="3"/>
</dbReference>
<reference evidence="5" key="1">
    <citation type="submission" date="2023-05" db="EMBL/GenBank/DDBJ databases">
        <authorList>
            <person name="Zhang X."/>
        </authorList>
    </citation>
    <scope>NUCLEOTIDE SEQUENCE</scope>
    <source>
        <strain evidence="5">BD1B2-1</strain>
    </source>
</reference>
<feature type="domain" description="Secretion system C-terminal sorting" evidence="3">
    <location>
        <begin position="1098"/>
        <end position="1172"/>
    </location>
</feature>
<dbReference type="Gene3D" id="2.60.40.740">
    <property type="match status" value="1"/>
</dbReference>
<dbReference type="PANTHER" id="PTHR24104">
    <property type="entry name" value="E3 UBIQUITIN-PROTEIN LIGASE NHLRC1-RELATED"/>
    <property type="match status" value="1"/>
</dbReference>
<gene>
    <name evidence="5" type="ORF">QNI22_11290</name>
</gene>
<name>A0AAE3UCV2_9BACT</name>
<dbReference type="SUPFAM" id="SSF63825">
    <property type="entry name" value="YWTD domain"/>
    <property type="match status" value="1"/>
</dbReference>
<dbReference type="CDD" id="cd05819">
    <property type="entry name" value="NHL"/>
    <property type="match status" value="2"/>
</dbReference>
<dbReference type="RefSeq" id="WP_314510730.1">
    <property type="nucleotide sequence ID" value="NZ_JASJOU010000003.1"/>
</dbReference>
<dbReference type="Pfam" id="PF01436">
    <property type="entry name" value="NHL"/>
    <property type="match status" value="4"/>
</dbReference>
<accession>A0AAE3UCV2</accession>
<protein>
    <submittedName>
        <fullName evidence="5">T9SS type A sorting domain-containing protein</fullName>
    </submittedName>
</protein>
<dbReference type="InterPro" id="IPR050952">
    <property type="entry name" value="TRIM-NHL_E3_ligases"/>
</dbReference>
<dbReference type="NCBIfam" id="TIGR01451">
    <property type="entry name" value="B_ant_repeat"/>
    <property type="match status" value="1"/>
</dbReference>
<evidence type="ECO:0000259" key="3">
    <source>
        <dbReference type="Pfam" id="PF18962"/>
    </source>
</evidence>
<dbReference type="Pfam" id="PF24595">
    <property type="entry name" value="DUF7619"/>
    <property type="match status" value="1"/>
</dbReference>
<feature type="repeat" description="NHL" evidence="2">
    <location>
        <begin position="502"/>
        <end position="538"/>
    </location>
</feature>
<dbReference type="Pfam" id="PF24684">
    <property type="entry name" value="Vgb_lyase"/>
    <property type="match status" value="1"/>
</dbReference>
<evidence type="ECO:0000259" key="4">
    <source>
        <dbReference type="Pfam" id="PF24595"/>
    </source>
</evidence>
<evidence type="ECO:0000313" key="5">
    <source>
        <dbReference type="EMBL" id="MDJ1501238.1"/>
    </source>
</evidence>
<feature type="repeat" description="NHL" evidence="2">
    <location>
        <begin position="317"/>
        <end position="352"/>
    </location>
</feature>
<dbReference type="Proteomes" id="UP001232063">
    <property type="component" value="Unassembled WGS sequence"/>
</dbReference>
<sequence length="1173" mass="129923">MMKTLQVTLLFILVTIVFSVSGWGQEYTFKRTIGKMAIDAPNDIAVDKQGFVYVSSDNGSVVKMDPDGGYYSTIVAANKTSKIYAYTDLIKYIALDAVGNIWVTDGYNNQITKLDALGNVLLKLDSKGNGNGQLNNPGKITLDSEGNVWVINRGNSCIQKFDPTGRFLVRFGSYGDGDGQLHTPTGLAIDSQGNVWVANYGSRCMQKFDPTGKFLLKLTNFIGDNNRVIDPWGVVIDKEDNVWIINQLWNCIQKFDKNGFVISTVISFGSQNDTFYDPRGITIDNHGTVWVADYHYNRIQKFDNIGNFIGNYIYPKSKDGDFISPRGIAVDKQGNTWVVERSNHRIQKFDVEGNFLFSFDPVAPGDYPLHLTNPYGITTDVQGNVWITDIGNWCAKKFDSNGKFLQRIGHVGILIGELYSPGGIAVDPQGNVWITDLTNLTIQKFDSTGKFLLATKYYGDEVQEMPYGITTDRQGNIWVTNYSSNNIKKFDTNGNFLLKVGGITDGKFSYPIGITTDSEDNVWIADSDNYRIQKLDSTGRLLSKIDIPHCMPTELAVSKEGDVYWTNPKAGVFVYSTDQKSYISGKIYADRNQNCGFDNTDAGIPSITVVANPGKYYASTDKLGNYRIPVPVGTYTVSQVLNADKILLQPVCPASNVSESVTVAKEKDQVTGINFANTVIDVPHLEVSVNSDRRRRCFTSMMAVTYSNTGYIAATNVKVYVKLPQYVIFKSANKPYTIDADNNYVFSIDSLKPNQSGSIYIMDSVACVANITGLTQCTKVWITPPNEYTATLPANSQWDKSDIILIGKCVGNGRVQMVIKNIGQSMADSAEFRILLDAQLAFRKNYKLITGDSLVLKIPANGKTIRLEADQRPDHPRKSQSNLTIEGCIASTSDVVSKGLVDILPQDDIEPEVAIQCMPIIDSFDPNDKQVSPAGTANDHYTPTDTELKYTIHFQNTGTDYAYKVVVVDTLSENLDIATLQIGAASHTYSLKVSGKGQPVLTWTFYNINLPDSTRDQAGSNGFIQFSIKPKANLPERTLIENYADIFFDYNDPVRTNTTTNVMYDVPKIINPANQLDDSIIDKVMASEPDALKGKLSLYPNPTQSQVWIQSVDASLRIEQVKIYNLLGELETVSLSATDSQAVQLNMQAKPKGMYLLHIHTNKGTSIQRVVVQ</sequence>
<keyword evidence="6" id="KW-1185">Reference proteome</keyword>
<dbReference type="AlphaFoldDB" id="A0AAE3UCV2"/>
<dbReference type="EMBL" id="JASJOU010000003">
    <property type="protein sequence ID" value="MDJ1501238.1"/>
    <property type="molecule type" value="Genomic_DNA"/>
</dbReference>
<feature type="repeat" description="NHL" evidence="2">
    <location>
        <begin position="121"/>
        <end position="164"/>
    </location>
</feature>
<dbReference type="Pfam" id="PF18962">
    <property type="entry name" value="Por_Secre_tail"/>
    <property type="match status" value="1"/>
</dbReference>
<dbReference type="InterPro" id="IPR011042">
    <property type="entry name" value="6-blade_b-propeller_TolB-like"/>
</dbReference>
<feature type="repeat" description="NHL" evidence="2">
    <location>
        <begin position="267"/>
        <end position="305"/>
    </location>
</feature>
<dbReference type="SUPFAM" id="SSF63829">
    <property type="entry name" value="Calcium-dependent phosphotriesterase"/>
    <property type="match status" value="2"/>
</dbReference>
<dbReference type="InterPro" id="IPR026444">
    <property type="entry name" value="Secre_tail"/>
</dbReference>
<dbReference type="InterPro" id="IPR047589">
    <property type="entry name" value="DUF11_rpt"/>
</dbReference>
<comment type="caution">
    <text evidence="5">The sequence shown here is derived from an EMBL/GenBank/DDBJ whole genome shotgun (WGS) entry which is preliminary data.</text>
</comment>
<dbReference type="PROSITE" id="PS51125">
    <property type="entry name" value="NHL"/>
    <property type="match status" value="6"/>
</dbReference>
<dbReference type="Gene3D" id="2.40.10.500">
    <property type="match status" value="1"/>
</dbReference>
<evidence type="ECO:0000256" key="2">
    <source>
        <dbReference type="PROSITE-ProRule" id="PRU00504"/>
    </source>
</evidence>
<evidence type="ECO:0000313" key="6">
    <source>
        <dbReference type="Proteomes" id="UP001232063"/>
    </source>
</evidence>
<feature type="repeat" description="NHL" evidence="2">
    <location>
        <begin position="170"/>
        <end position="211"/>
    </location>
</feature>
<proteinExistence type="predicted"/>
<feature type="domain" description="DUF7619" evidence="4">
    <location>
        <begin position="925"/>
        <end position="1061"/>
    </location>
</feature>
<dbReference type="InterPro" id="IPR001258">
    <property type="entry name" value="NHL_repeat"/>
</dbReference>
<organism evidence="5 6">
    <name type="scientific">Xanthocytophaga agilis</name>
    <dbReference type="NCBI Taxonomy" id="3048010"/>
    <lineage>
        <taxon>Bacteria</taxon>
        <taxon>Pseudomonadati</taxon>
        <taxon>Bacteroidota</taxon>
        <taxon>Cytophagia</taxon>
        <taxon>Cytophagales</taxon>
        <taxon>Rhodocytophagaceae</taxon>
        <taxon>Xanthocytophaga</taxon>
    </lineage>
</organism>